<reference evidence="9" key="1">
    <citation type="submission" date="2025-08" db="UniProtKB">
        <authorList>
            <consortium name="Ensembl"/>
        </authorList>
    </citation>
    <scope>IDENTIFICATION</scope>
</reference>
<dbReference type="FunFam" id="2.60.120.290:FF:000005">
    <property type="entry name" value="Procollagen C-endopeptidase enhancer 1"/>
    <property type="match status" value="2"/>
</dbReference>
<dbReference type="PROSITE" id="PS01180">
    <property type="entry name" value="CUB"/>
    <property type="match status" value="6"/>
</dbReference>
<organism evidence="9 10">
    <name type="scientific">Leptobrachium leishanense</name>
    <name type="common">Leishan spiny toad</name>
    <dbReference type="NCBI Taxonomy" id="445787"/>
    <lineage>
        <taxon>Eukaryota</taxon>
        <taxon>Metazoa</taxon>
        <taxon>Chordata</taxon>
        <taxon>Craniata</taxon>
        <taxon>Vertebrata</taxon>
        <taxon>Euteleostomi</taxon>
        <taxon>Amphibia</taxon>
        <taxon>Batrachia</taxon>
        <taxon>Anura</taxon>
        <taxon>Pelobatoidea</taxon>
        <taxon>Megophryidae</taxon>
        <taxon>Leptobrachium</taxon>
    </lineage>
</organism>
<dbReference type="PRINTS" id="PR00722">
    <property type="entry name" value="CHYMOTRYPSIN"/>
</dbReference>
<dbReference type="OrthoDB" id="6339452at2759"/>
<evidence type="ECO:0000313" key="9">
    <source>
        <dbReference type="Ensembl" id="ENSLLEP00000011404.1"/>
    </source>
</evidence>
<feature type="domain" description="Peptidase S1" evidence="8">
    <location>
        <begin position="1034"/>
        <end position="1269"/>
    </location>
</feature>
<dbReference type="InterPro" id="IPR000859">
    <property type="entry name" value="CUB_dom"/>
</dbReference>
<evidence type="ECO:0000256" key="2">
    <source>
        <dbReference type="ARBA" id="ARBA00022737"/>
    </source>
</evidence>
<dbReference type="InterPro" id="IPR001254">
    <property type="entry name" value="Trypsin_dom"/>
</dbReference>
<evidence type="ECO:0000259" key="7">
    <source>
        <dbReference type="PROSITE" id="PS01180"/>
    </source>
</evidence>
<keyword evidence="3 6" id="KW-0378">Hydrolase</keyword>
<dbReference type="SMART" id="SM00042">
    <property type="entry name" value="CUB"/>
    <property type="match status" value="6"/>
</dbReference>
<dbReference type="GeneTree" id="ENSGT01030000234528"/>
<proteinExistence type="predicted"/>
<dbReference type="InterPro" id="IPR035914">
    <property type="entry name" value="Sperma_CUB_dom_sf"/>
</dbReference>
<dbReference type="GO" id="GO:0006508">
    <property type="term" value="P:proteolysis"/>
    <property type="evidence" value="ECO:0007669"/>
    <property type="project" value="UniProtKB-KW"/>
</dbReference>
<dbReference type="CDD" id="cd00190">
    <property type="entry name" value="Tryp_SPc"/>
    <property type="match status" value="2"/>
</dbReference>
<comment type="caution">
    <text evidence="5">Lacks conserved residue(s) required for the propagation of feature annotation.</text>
</comment>
<dbReference type="InterPro" id="IPR009003">
    <property type="entry name" value="Peptidase_S1_PA"/>
</dbReference>
<dbReference type="CDD" id="cd00041">
    <property type="entry name" value="CUB"/>
    <property type="match status" value="6"/>
</dbReference>
<feature type="domain" description="CUB" evidence="7">
    <location>
        <begin position="891"/>
        <end position="1005"/>
    </location>
</feature>
<evidence type="ECO:0000259" key="8">
    <source>
        <dbReference type="PROSITE" id="PS50240"/>
    </source>
</evidence>
<dbReference type="FunFam" id="2.40.10.10:FF:000165">
    <property type="entry name" value="Trypsin-like serine protease"/>
    <property type="match status" value="1"/>
</dbReference>
<feature type="domain" description="CUB" evidence="7">
    <location>
        <begin position="1"/>
        <end position="82"/>
    </location>
</feature>
<dbReference type="SUPFAM" id="SSF49854">
    <property type="entry name" value="Spermadhesin, CUB domain"/>
    <property type="match status" value="6"/>
</dbReference>
<feature type="domain" description="CUB" evidence="7">
    <location>
        <begin position="352"/>
        <end position="466"/>
    </location>
</feature>
<evidence type="ECO:0008006" key="11">
    <source>
        <dbReference type="Google" id="ProtNLM"/>
    </source>
</evidence>
<dbReference type="SMART" id="SM00020">
    <property type="entry name" value="Tryp_SPc"/>
    <property type="match status" value="2"/>
</dbReference>
<reference evidence="9" key="2">
    <citation type="submission" date="2025-09" db="UniProtKB">
        <authorList>
            <consortium name="Ensembl"/>
        </authorList>
    </citation>
    <scope>IDENTIFICATION</scope>
</reference>
<name>A0A8C5M9H6_9ANUR</name>
<dbReference type="InterPro" id="IPR001314">
    <property type="entry name" value="Peptidase_S1A"/>
</dbReference>
<dbReference type="Proteomes" id="UP000694569">
    <property type="component" value="Unplaced"/>
</dbReference>
<dbReference type="PROSITE" id="PS00134">
    <property type="entry name" value="TRYPSIN_HIS"/>
    <property type="match status" value="1"/>
</dbReference>
<dbReference type="Pfam" id="PF00089">
    <property type="entry name" value="Trypsin"/>
    <property type="match status" value="2"/>
</dbReference>
<dbReference type="Gene3D" id="2.40.10.10">
    <property type="entry name" value="Trypsin-like serine proteases"/>
    <property type="match status" value="3"/>
</dbReference>
<keyword evidence="1 6" id="KW-0645">Protease</keyword>
<keyword evidence="4 5" id="KW-1015">Disulfide bond</keyword>
<keyword evidence="2" id="KW-0677">Repeat</keyword>
<evidence type="ECO:0000256" key="1">
    <source>
        <dbReference type="ARBA" id="ARBA00022670"/>
    </source>
</evidence>
<dbReference type="PANTHER" id="PTHR24251:SF41">
    <property type="entry name" value="DELETED IN MALIGNANT BRAIN TUMORS 1 PROTEIN-LIKE"/>
    <property type="match status" value="1"/>
</dbReference>
<dbReference type="InterPro" id="IPR043504">
    <property type="entry name" value="Peptidase_S1_PA_chymotrypsin"/>
</dbReference>
<feature type="domain" description="CUB" evidence="7">
    <location>
        <begin position="770"/>
        <end position="880"/>
    </location>
</feature>
<dbReference type="PROSITE" id="PS50240">
    <property type="entry name" value="TRYPSIN_DOM"/>
    <property type="match status" value="2"/>
</dbReference>
<protein>
    <recommendedName>
        <fullName evidence="11">Ovochymase-2</fullName>
    </recommendedName>
</protein>
<dbReference type="FunFam" id="2.60.120.290:FF:000013">
    <property type="entry name" value="Membrane frizzled-related protein"/>
    <property type="match status" value="3"/>
</dbReference>
<sequence>MWEITVPEDKVVHLWFEEFHVVTSAQCVEDHVTVEDDIGNIGSFCGHTVPKAMVSVGNKMIISFISKSKTTDKGFQAKYEAIDPSKTADIMGGGGHLQSQEGEFSTPLSARSGYMNNALYQWRLTVASGQRIMLTFTSFDLEPEGPAGCKDVVEVFDGNSNSAQKIGHFCGKEIPGPLYASGNNLMVRFKSDNEGTGMGFSAKYSAFSGQIPPTQSPTTVPPPEYIESGCDSSAVQTDRKGVLHSKNFPDSYPANLICTWNITIPEGFLIKLTFTHLAIDGETGICAGDKLDVSDNTGLIGSYCGYLAPPVIISSNNKLFLQFSTDSRRSDMGFEVTWEQVYPDDIEEIQTCGGYSNEESGLITSPNWPSAYAANTLCMWRIEVQTGKRLTLKFTDFELEDPTLLGSCYDYLAIYEEYSGGVNERGTFCGSTIPNTLISQDNVLVLRFFSDLFSQAKGFRIFWTTNALEAPPTIPPPPPNPWDDIPIEWPSRCGTPSRPPSITSRIVNGEQAVPHTWPWQVSMQVWPASRNETIFFHTCGGTLIHKNWVLTAAHCFINYADELFRWRMCLGKHNLTIVEPSEQCYEILGIYLHEQFLYPNIPVEYDIALVKLNGDVEASDEIDFACLPPAGQVLSQSYRCHATGWGDETGNSLAPKAAEALNQVPLPVIPFEVCRTPQYWWFQVRDSMICAGYILPDELKSVCQGDSGGPLACPSLTNSSIWEVHGITSFGVIGCIMDKKPSVFTRTSAYIDWIHQTMKKYLFDHNVSRCGGAKDLYDGKGTFTSMKFPSTYNNDASCSWNIIAPEDKVVHLHFDNFLIEDSNGCLNDKVVISDELGSLGTHCGGNVPADIVSYSNALSVDFTSNSRVVDTGFSVTWEFVDAAAIPGIAKCGGNYNSETGEFTSPNWPNSTYPINHVCTWKITVAADKQLQIAFTDFALQPAVIGACPDYVEIFDGDKSGAPILGRFCGFSTPSPLKTTGNTAVIKFITNHDIVYRGFHGHWTTNLTNTIDLPISPAKPWSEISVDWPAACATTVNPSSEAEESETPVLLQSKSHLSVQSRSKPYLQFQHRCMGTLINSQWILLAAHCIDISQKAENMRVCSGSTPSERCFGTDAVIRHEGFVYGQSEDHSHDIALLHISKPMSGLKPLCLPGGEQLLPSREQCYWAGSSAGTDLLIPMSIIQYQTCSQPKFWWSQVSPSMICAESESSETLKSTCINDAEGALICKADTTWEVHGVASFGSPNCVVDRKPPVFTKVSVYKGWIVENIKKFTYENSLEKKA</sequence>
<dbReference type="InterPro" id="IPR018114">
    <property type="entry name" value="TRYPSIN_HIS"/>
</dbReference>
<feature type="domain" description="CUB" evidence="7">
    <location>
        <begin position="93"/>
        <end position="207"/>
    </location>
</feature>
<evidence type="ECO:0000256" key="5">
    <source>
        <dbReference type="PROSITE-ProRule" id="PRU00059"/>
    </source>
</evidence>
<feature type="domain" description="CUB" evidence="7">
    <location>
        <begin position="230"/>
        <end position="341"/>
    </location>
</feature>
<dbReference type="SUPFAM" id="SSF50494">
    <property type="entry name" value="Trypsin-like serine proteases"/>
    <property type="match status" value="2"/>
</dbReference>
<feature type="disulfide bond" evidence="5">
    <location>
        <begin position="891"/>
        <end position="918"/>
    </location>
</feature>
<accession>A0A8C5M9H6</accession>
<evidence type="ECO:0000256" key="6">
    <source>
        <dbReference type="RuleBase" id="RU363034"/>
    </source>
</evidence>
<dbReference type="PROSITE" id="PS00135">
    <property type="entry name" value="TRYPSIN_SER"/>
    <property type="match status" value="1"/>
</dbReference>
<dbReference type="InterPro" id="IPR033116">
    <property type="entry name" value="TRYPSIN_SER"/>
</dbReference>
<evidence type="ECO:0000256" key="4">
    <source>
        <dbReference type="ARBA" id="ARBA00023157"/>
    </source>
</evidence>
<dbReference type="Pfam" id="PF00431">
    <property type="entry name" value="CUB"/>
    <property type="match status" value="6"/>
</dbReference>
<dbReference type="Gene3D" id="2.60.120.290">
    <property type="entry name" value="Spermadhesin, CUB domain"/>
    <property type="match status" value="6"/>
</dbReference>
<evidence type="ECO:0000313" key="10">
    <source>
        <dbReference type="Proteomes" id="UP000694569"/>
    </source>
</evidence>
<dbReference type="PANTHER" id="PTHR24251">
    <property type="entry name" value="OVOCHYMASE-RELATED"/>
    <property type="match status" value="1"/>
</dbReference>
<evidence type="ECO:0000256" key="3">
    <source>
        <dbReference type="ARBA" id="ARBA00022801"/>
    </source>
</evidence>
<dbReference type="Ensembl" id="ENSLLET00000011860.1">
    <property type="protein sequence ID" value="ENSLLEP00000011404.1"/>
    <property type="gene ID" value="ENSLLEG00000007264.1"/>
</dbReference>
<feature type="domain" description="Peptidase S1" evidence="8">
    <location>
        <begin position="506"/>
        <end position="759"/>
    </location>
</feature>
<keyword evidence="6" id="KW-0720">Serine protease</keyword>
<keyword evidence="10" id="KW-1185">Reference proteome</keyword>
<dbReference type="GO" id="GO:0004252">
    <property type="term" value="F:serine-type endopeptidase activity"/>
    <property type="evidence" value="ECO:0007669"/>
    <property type="project" value="InterPro"/>
</dbReference>